<dbReference type="Gene3D" id="1.10.600.10">
    <property type="entry name" value="Farnesyl Diphosphate Synthase"/>
    <property type="match status" value="1"/>
</dbReference>
<dbReference type="Proteomes" id="UP000745577">
    <property type="component" value="Unassembled WGS sequence"/>
</dbReference>
<dbReference type="InterPro" id="IPR008949">
    <property type="entry name" value="Isoprenoid_synthase_dom_sf"/>
</dbReference>
<dbReference type="PANTHER" id="PTHR31480">
    <property type="entry name" value="BIFUNCTIONAL LYCOPENE CYCLASE/PHYTOENE SYNTHASE"/>
    <property type="match status" value="1"/>
</dbReference>
<evidence type="ECO:0000256" key="1">
    <source>
        <dbReference type="ARBA" id="ARBA00022679"/>
    </source>
</evidence>
<gene>
    <name evidence="2" type="ORF">KC675_04935</name>
</gene>
<protein>
    <submittedName>
        <fullName evidence="2">Squalene/phytoene synthase family protein</fullName>
    </submittedName>
</protein>
<dbReference type="GO" id="GO:0016765">
    <property type="term" value="F:transferase activity, transferring alkyl or aryl (other than methyl) groups"/>
    <property type="evidence" value="ECO:0007669"/>
    <property type="project" value="InterPro"/>
</dbReference>
<dbReference type="AlphaFoldDB" id="A0A955I9X8"/>
<proteinExistence type="predicted"/>
<dbReference type="PROSITE" id="PS01045">
    <property type="entry name" value="SQUALEN_PHYTOEN_SYN_2"/>
    <property type="match status" value="1"/>
</dbReference>
<comment type="caution">
    <text evidence="2">The sequence shown here is derived from an EMBL/GenBank/DDBJ whole genome shotgun (WGS) entry which is preliminary data.</text>
</comment>
<accession>A0A955I9X8</accession>
<keyword evidence="1" id="KW-0808">Transferase</keyword>
<dbReference type="GO" id="GO:0008299">
    <property type="term" value="P:isoprenoid biosynthetic process"/>
    <property type="evidence" value="ECO:0007669"/>
    <property type="project" value="UniProtKB-ARBA"/>
</dbReference>
<dbReference type="InterPro" id="IPR019845">
    <property type="entry name" value="Squalene/phytoene_synthase_CS"/>
</dbReference>
<dbReference type="SUPFAM" id="SSF48576">
    <property type="entry name" value="Terpenoid synthases"/>
    <property type="match status" value="1"/>
</dbReference>
<dbReference type="SFLD" id="SFLDS00005">
    <property type="entry name" value="Isoprenoid_Synthase_Type_I"/>
    <property type="match status" value="1"/>
</dbReference>
<dbReference type="EMBL" id="JAGQLL010000074">
    <property type="protein sequence ID" value="MCA9380496.1"/>
    <property type="molecule type" value="Genomic_DNA"/>
</dbReference>
<reference evidence="2" key="1">
    <citation type="submission" date="2020-04" db="EMBL/GenBank/DDBJ databases">
        <authorList>
            <person name="Zhang T."/>
        </authorList>
    </citation>
    <scope>NUCLEOTIDE SEQUENCE</scope>
    <source>
        <strain evidence="2">HKST-UBA15</strain>
    </source>
</reference>
<sequence length="290" mass="34945">MRILEKINVFIKFYKGSKRYFFSAMGFPAQIREDVSEVYNFCRLVDDSIDEPDKNEYSFDEIRSDYYQAIKTEKASIPLVYEFVRIKKEKGIKDEWVEALFESMLMDKYGKIYETLEDTLKYTYGVAEVIGLFMCKVLDLPEESHKTAKYLGRSAQWINFIRDINEDLSLGRQYFPKSDLRKFNLENLEYNTVIQQPDDFKQFMNLQFDRFEEWLMIGEKGFKFIPRKYKRPIQYATRLDKWKFREIKKDPFIIYSKKVNPGNIEFIVYLLQIKIPKNRLPKIFLRENSV</sequence>
<dbReference type="InterPro" id="IPR002060">
    <property type="entry name" value="Squ/phyt_synthse"/>
</dbReference>
<organism evidence="2 3">
    <name type="scientific">Candidatus Dojkabacteria bacterium</name>
    <dbReference type="NCBI Taxonomy" id="2099670"/>
    <lineage>
        <taxon>Bacteria</taxon>
        <taxon>Candidatus Dojkabacteria</taxon>
    </lineage>
</organism>
<dbReference type="Pfam" id="PF00494">
    <property type="entry name" value="SQS_PSY"/>
    <property type="match status" value="1"/>
</dbReference>
<evidence type="ECO:0000313" key="3">
    <source>
        <dbReference type="Proteomes" id="UP000745577"/>
    </source>
</evidence>
<reference evidence="2" key="2">
    <citation type="journal article" date="2021" name="Microbiome">
        <title>Successional dynamics and alternative stable states in a saline activated sludge microbial community over 9 years.</title>
        <authorList>
            <person name="Wang Y."/>
            <person name="Ye J."/>
            <person name="Ju F."/>
            <person name="Liu L."/>
            <person name="Boyd J.A."/>
            <person name="Deng Y."/>
            <person name="Parks D.H."/>
            <person name="Jiang X."/>
            <person name="Yin X."/>
            <person name="Woodcroft B.J."/>
            <person name="Tyson G.W."/>
            <person name="Hugenholtz P."/>
            <person name="Polz M.F."/>
            <person name="Zhang T."/>
        </authorList>
    </citation>
    <scope>NUCLEOTIDE SEQUENCE</scope>
    <source>
        <strain evidence="2">HKST-UBA15</strain>
    </source>
</reference>
<dbReference type="SFLD" id="SFLDG01018">
    <property type="entry name" value="Squalene/Phytoene_Synthase_Lik"/>
    <property type="match status" value="1"/>
</dbReference>
<name>A0A955I9X8_9BACT</name>
<evidence type="ECO:0000313" key="2">
    <source>
        <dbReference type="EMBL" id="MCA9380496.1"/>
    </source>
</evidence>